<evidence type="ECO:0000256" key="10">
    <source>
        <dbReference type="ARBA" id="ARBA00022989"/>
    </source>
</evidence>
<dbReference type="RefSeq" id="WP_110311164.1">
    <property type="nucleotide sequence ID" value="NZ_QICL01000016.1"/>
</dbReference>
<keyword evidence="12 19" id="KW-0472">Membrane</keyword>
<dbReference type="Gene3D" id="1.10.287.3610">
    <property type="match status" value="1"/>
</dbReference>
<dbReference type="EMBL" id="QICL01000016">
    <property type="protein sequence ID" value="PXV63015.1"/>
    <property type="molecule type" value="Genomic_DNA"/>
</dbReference>
<dbReference type="GO" id="GO:0005886">
    <property type="term" value="C:plasma membrane"/>
    <property type="evidence" value="ECO:0007669"/>
    <property type="project" value="UniProtKB-SubCell"/>
</dbReference>
<feature type="binding site" evidence="17">
    <location>
        <begin position="98"/>
        <end position="99"/>
    </location>
    <ligand>
        <name>ATP</name>
        <dbReference type="ChEBI" id="CHEBI:30616"/>
    </ligand>
</feature>
<dbReference type="InterPro" id="IPR000829">
    <property type="entry name" value="DAGK"/>
</dbReference>
<keyword evidence="3" id="KW-1003">Cell membrane</keyword>
<comment type="subcellular location">
    <subcellularLocation>
        <location evidence="1">Cell membrane</location>
        <topology evidence="1">Multi-pass membrane protein</topology>
    </subcellularLocation>
</comment>
<keyword evidence="7 17" id="KW-0547">Nucleotide-binding</keyword>
<comment type="caution">
    <text evidence="20">The sequence shown here is derived from an EMBL/GenBank/DDBJ whole genome shotgun (WGS) entry which is preliminary data.</text>
</comment>
<dbReference type="PANTHER" id="PTHR34299">
    <property type="entry name" value="DIACYLGLYCEROL KINASE"/>
    <property type="match status" value="1"/>
</dbReference>
<keyword evidence="13" id="KW-0594">Phospholipid biosynthesis</keyword>
<feature type="binding site" evidence="17">
    <location>
        <position position="20"/>
    </location>
    <ligand>
        <name>ATP</name>
        <dbReference type="ChEBI" id="CHEBI:30616"/>
    </ligand>
</feature>
<feature type="binding site" evidence="17">
    <location>
        <begin position="89"/>
        <end position="91"/>
    </location>
    <ligand>
        <name>ATP</name>
        <dbReference type="ChEBI" id="CHEBI:30616"/>
    </ligand>
</feature>
<evidence type="ECO:0000256" key="4">
    <source>
        <dbReference type="ARBA" id="ARBA00022516"/>
    </source>
</evidence>
<evidence type="ECO:0000256" key="14">
    <source>
        <dbReference type="ARBA" id="ARBA00023264"/>
    </source>
</evidence>
<keyword evidence="4" id="KW-0444">Lipid biosynthesis</keyword>
<evidence type="ECO:0000256" key="8">
    <source>
        <dbReference type="ARBA" id="ARBA00022777"/>
    </source>
</evidence>
<dbReference type="InterPro" id="IPR033717">
    <property type="entry name" value="UDPK"/>
</dbReference>
<keyword evidence="18" id="KW-0479">Metal-binding</keyword>
<gene>
    <name evidence="20" type="ORF">CLV62_11655</name>
</gene>
<sequence>MNNKSHEKFSLRKRIKSFTYAFNGLKIVFKEEHNLRIHLLVSLIVVVCGSIFQISIIEWILLCFAIGFVISTEILNSAIENLADFVSPEYHDLIKKVKDISAAAVLVSTIVSVVIGILIFLPKISHLIGN</sequence>
<name>A0A2V3PUF6_9BACT</name>
<evidence type="ECO:0000256" key="2">
    <source>
        <dbReference type="ARBA" id="ARBA00005967"/>
    </source>
</evidence>
<keyword evidence="21" id="KW-1185">Reference proteome</keyword>
<evidence type="ECO:0000256" key="13">
    <source>
        <dbReference type="ARBA" id="ARBA00023209"/>
    </source>
</evidence>
<feature type="transmembrane region" description="Helical" evidence="19">
    <location>
        <begin position="100"/>
        <end position="121"/>
    </location>
</feature>
<dbReference type="Proteomes" id="UP000247973">
    <property type="component" value="Unassembled WGS sequence"/>
</dbReference>
<evidence type="ECO:0000256" key="17">
    <source>
        <dbReference type="PIRSR" id="PIRSR600829-3"/>
    </source>
</evidence>
<dbReference type="CDD" id="cd14265">
    <property type="entry name" value="UDPK_IM_like"/>
    <property type="match status" value="1"/>
</dbReference>
<feature type="binding site" evidence="18">
    <location>
        <position position="80"/>
    </location>
    <ligand>
        <name>a divalent metal cation</name>
        <dbReference type="ChEBI" id="CHEBI:60240"/>
    </ligand>
</feature>
<keyword evidence="14" id="KW-1208">Phospholipid metabolism</keyword>
<evidence type="ECO:0000256" key="12">
    <source>
        <dbReference type="ARBA" id="ARBA00023136"/>
    </source>
</evidence>
<keyword evidence="6 19" id="KW-0812">Transmembrane</keyword>
<comment type="similarity">
    <text evidence="2">Belongs to the bacterial diacylglycerol kinase family.</text>
</comment>
<reference evidence="20 21" key="1">
    <citation type="submission" date="2018-03" db="EMBL/GenBank/DDBJ databases">
        <title>Genomic Encyclopedia of Archaeal and Bacterial Type Strains, Phase II (KMG-II): from individual species to whole genera.</title>
        <authorList>
            <person name="Goeker M."/>
        </authorList>
    </citation>
    <scope>NUCLEOTIDE SEQUENCE [LARGE SCALE GENOMIC DNA]</scope>
    <source>
        <strain evidence="20 21">DSM 100214</strain>
    </source>
</reference>
<dbReference type="GO" id="GO:0008654">
    <property type="term" value="P:phospholipid biosynthetic process"/>
    <property type="evidence" value="ECO:0007669"/>
    <property type="project" value="UniProtKB-KW"/>
</dbReference>
<evidence type="ECO:0000256" key="6">
    <source>
        <dbReference type="ARBA" id="ARBA00022692"/>
    </source>
</evidence>
<evidence type="ECO:0000313" key="21">
    <source>
        <dbReference type="Proteomes" id="UP000247973"/>
    </source>
</evidence>
<dbReference type="GO" id="GO:0016301">
    <property type="term" value="F:kinase activity"/>
    <property type="evidence" value="ECO:0007669"/>
    <property type="project" value="UniProtKB-KW"/>
</dbReference>
<feature type="binding site" evidence="18">
    <location>
        <position position="32"/>
    </location>
    <ligand>
        <name>a divalent metal cation</name>
        <dbReference type="ChEBI" id="CHEBI:60240"/>
    </ligand>
</feature>
<organism evidence="20 21">
    <name type="scientific">Dysgonomonas alginatilytica</name>
    <dbReference type="NCBI Taxonomy" id="1605892"/>
    <lineage>
        <taxon>Bacteria</taxon>
        <taxon>Pseudomonadati</taxon>
        <taxon>Bacteroidota</taxon>
        <taxon>Bacteroidia</taxon>
        <taxon>Bacteroidales</taxon>
        <taxon>Dysgonomonadaceae</taxon>
        <taxon>Dysgonomonas</taxon>
    </lineage>
</organism>
<evidence type="ECO:0000256" key="16">
    <source>
        <dbReference type="PIRSR" id="PIRSR600829-2"/>
    </source>
</evidence>
<evidence type="ECO:0000313" key="20">
    <source>
        <dbReference type="EMBL" id="PXV63015.1"/>
    </source>
</evidence>
<dbReference type="InterPro" id="IPR036945">
    <property type="entry name" value="DAGK_sf"/>
</dbReference>
<dbReference type="Pfam" id="PF01219">
    <property type="entry name" value="DAGK_prokar"/>
    <property type="match status" value="1"/>
</dbReference>
<evidence type="ECO:0000256" key="9">
    <source>
        <dbReference type="ARBA" id="ARBA00022840"/>
    </source>
</evidence>
<evidence type="ECO:0000256" key="1">
    <source>
        <dbReference type="ARBA" id="ARBA00004651"/>
    </source>
</evidence>
<dbReference type="PANTHER" id="PTHR34299:SF1">
    <property type="entry name" value="DIACYLGLYCEROL KINASE"/>
    <property type="match status" value="1"/>
</dbReference>
<accession>A0A2V3PUF6</accession>
<dbReference type="OrthoDB" id="1493837at2"/>
<keyword evidence="8 20" id="KW-0418">Kinase</keyword>
<keyword evidence="18" id="KW-0460">Magnesium</keyword>
<evidence type="ECO:0000256" key="5">
    <source>
        <dbReference type="ARBA" id="ARBA00022679"/>
    </source>
</evidence>
<evidence type="ECO:0000256" key="11">
    <source>
        <dbReference type="ARBA" id="ARBA00023098"/>
    </source>
</evidence>
<protein>
    <submittedName>
        <fullName evidence="20">Undecaprenol kinase/diacylglycerol kinase (ATP)</fullName>
    </submittedName>
</protein>
<feature type="binding site" evidence="17">
    <location>
        <position position="80"/>
    </location>
    <ligand>
        <name>ATP</name>
        <dbReference type="ChEBI" id="CHEBI:30616"/>
    </ligand>
</feature>
<keyword evidence="10 19" id="KW-1133">Transmembrane helix</keyword>
<evidence type="ECO:0000256" key="18">
    <source>
        <dbReference type="PIRSR" id="PIRSR600829-4"/>
    </source>
</evidence>
<keyword evidence="5" id="KW-0808">Transferase</keyword>
<evidence type="ECO:0000256" key="15">
    <source>
        <dbReference type="PIRSR" id="PIRSR600829-1"/>
    </source>
</evidence>
<evidence type="ECO:0000256" key="19">
    <source>
        <dbReference type="SAM" id="Phobius"/>
    </source>
</evidence>
<feature type="transmembrane region" description="Helical" evidence="19">
    <location>
        <begin position="35"/>
        <end position="53"/>
    </location>
</feature>
<feature type="binding site" evidence="17">
    <location>
        <position position="32"/>
    </location>
    <ligand>
        <name>ATP</name>
        <dbReference type="ChEBI" id="CHEBI:30616"/>
    </ligand>
</feature>
<evidence type="ECO:0000256" key="7">
    <source>
        <dbReference type="ARBA" id="ARBA00022741"/>
    </source>
</evidence>
<dbReference type="GO" id="GO:0005524">
    <property type="term" value="F:ATP binding"/>
    <property type="evidence" value="ECO:0007669"/>
    <property type="project" value="UniProtKB-KW"/>
</dbReference>
<evidence type="ECO:0000256" key="3">
    <source>
        <dbReference type="ARBA" id="ARBA00022475"/>
    </source>
</evidence>
<feature type="active site" description="Proton acceptor" evidence="15">
    <location>
        <position position="73"/>
    </location>
</feature>
<feature type="binding site" evidence="16">
    <location>
        <position position="73"/>
    </location>
    <ligand>
        <name>substrate</name>
    </ligand>
</feature>
<keyword evidence="11" id="KW-0443">Lipid metabolism</keyword>
<proteinExistence type="inferred from homology"/>
<comment type="cofactor">
    <cofactor evidence="18">
        <name>Mg(2+)</name>
        <dbReference type="ChEBI" id="CHEBI:18420"/>
    </cofactor>
    <text evidence="18">Mn(2+), Zn(2+), Cd(2+) and Co(2+) support activity to lesser extents.</text>
</comment>
<keyword evidence="9 17" id="KW-0067">ATP-binding</keyword>
<dbReference type="AlphaFoldDB" id="A0A2V3PUF6"/>
<dbReference type="GO" id="GO:0046872">
    <property type="term" value="F:metal ion binding"/>
    <property type="evidence" value="ECO:0007669"/>
    <property type="project" value="UniProtKB-KW"/>
</dbReference>